<organism evidence="2 3">
    <name type="scientific">Shewanella dokdonensis</name>
    <dbReference type="NCBI Taxonomy" id="712036"/>
    <lineage>
        <taxon>Bacteria</taxon>
        <taxon>Pseudomonadati</taxon>
        <taxon>Pseudomonadota</taxon>
        <taxon>Gammaproteobacteria</taxon>
        <taxon>Alteromonadales</taxon>
        <taxon>Shewanellaceae</taxon>
        <taxon>Shewanella</taxon>
    </lineage>
</organism>
<dbReference type="PANTHER" id="PTHR42673">
    <property type="entry name" value="MALEYLACETOACETATE ISOMERASE"/>
    <property type="match status" value="1"/>
</dbReference>
<accession>A0ABX8DF09</accession>
<dbReference type="InterPro" id="IPR036249">
    <property type="entry name" value="Thioredoxin-like_sf"/>
</dbReference>
<evidence type="ECO:0000259" key="1">
    <source>
        <dbReference type="PROSITE" id="PS50404"/>
    </source>
</evidence>
<dbReference type="InterPro" id="IPR004045">
    <property type="entry name" value="Glutathione_S-Trfase_N"/>
</dbReference>
<proteinExistence type="predicted"/>
<dbReference type="SUPFAM" id="SSF47616">
    <property type="entry name" value="GST C-terminal domain-like"/>
    <property type="match status" value="1"/>
</dbReference>
<gene>
    <name evidence="2" type="ORF">KHX94_19320</name>
</gene>
<sequence length="213" mass="23526">MKLIGMLDSPFVRRVAVSLQLLGLKFEHQPLSVFSTFEAFAQINPVVKAPTLICDDGTALMDSTLILQYAAALAPSRKLLADDPKILRQQLQLLGLALAACEKSVQLVYERQLRPQDKQFDAWAQRVTSQLLAAFEELEQQLAAAHISLTSDNIDQANITIAIAWYFSQQMLPEVVIASDFPQLVALSAQAECLPEFQCAPFGSSACQFTVER</sequence>
<dbReference type="InterPro" id="IPR036282">
    <property type="entry name" value="Glutathione-S-Trfase_C_sf"/>
</dbReference>
<dbReference type="PANTHER" id="PTHR42673:SF21">
    <property type="entry name" value="GLUTATHIONE S-TRANSFERASE YFCF"/>
    <property type="match status" value="1"/>
</dbReference>
<dbReference type="SUPFAM" id="SSF52833">
    <property type="entry name" value="Thioredoxin-like"/>
    <property type="match status" value="1"/>
</dbReference>
<dbReference type="CDD" id="cd03205">
    <property type="entry name" value="GST_C_6"/>
    <property type="match status" value="1"/>
</dbReference>
<evidence type="ECO:0000313" key="2">
    <source>
        <dbReference type="EMBL" id="QVK23188.1"/>
    </source>
</evidence>
<reference evidence="2 3" key="1">
    <citation type="journal article" date="2012" name="Int. J. Syst. Evol. Microbiol.">
        <title>Shewanella dokdonensis sp. nov., isolated from seawater.</title>
        <authorList>
            <person name="Sung H.R."/>
            <person name="Yoon J.H."/>
            <person name="Ghim S.Y."/>
        </authorList>
    </citation>
    <scope>NUCLEOTIDE SEQUENCE [LARGE SCALE GENOMIC DNA]</scope>
    <source>
        <strain evidence="2 3">DSM 23626</strain>
    </source>
</reference>
<dbReference type="Proteomes" id="UP000676428">
    <property type="component" value="Chromosome"/>
</dbReference>
<dbReference type="Gene3D" id="1.20.1050.10">
    <property type="match status" value="1"/>
</dbReference>
<dbReference type="RefSeq" id="WP_213681829.1">
    <property type="nucleotide sequence ID" value="NZ_CP074572.1"/>
</dbReference>
<keyword evidence="3" id="KW-1185">Reference proteome</keyword>
<name>A0ABX8DF09_9GAMM</name>
<dbReference type="Pfam" id="PF13417">
    <property type="entry name" value="GST_N_3"/>
    <property type="match status" value="1"/>
</dbReference>
<dbReference type="Gene3D" id="3.40.30.10">
    <property type="entry name" value="Glutaredoxin"/>
    <property type="match status" value="1"/>
</dbReference>
<dbReference type="EMBL" id="CP074572">
    <property type="protein sequence ID" value="QVK23188.1"/>
    <property type="molecule type" value="Genomic_DNA"/>
</dbReference>
<protein>
    <submittedName>
        <fullName evidence="2">Glutathione S-transferase</fullName>
    </submittedName>
</protein>
<feature type="domain" description="GST N-terminal" evidence="1">
    <location>
        <begin position="1"/>
        <end position="78"/>
    </location>
</feature>
<dbReference type="PROSITE" id="PS50404">
    <property type="entry name" value="GST_NTER"/>
    <property type="match status" value="1"/>
</dbReference>
<evidence type="ECO:0000313" key="3">
    <source>
        <dbReference type="Proteomes" id="UP000676428"/>
    </source>
</evidence>